<evidence type="ECO:0000313" key="6">
    <source>
        <dbReference type="Proteomes" id="UP001055712"/>
    </source>
</evidence>
<dbReference type="GO" id="GO:0046523">
    <property type="term" value="F:S-methyl-5-thioribose-1-phosphate isomerase activity"/>
    <property type="evidence" value="ECO:0007669"/>
    <property type="project" value="TreeGrafter"/>
</dbReference>
<organism evidence="5 6">
    <name type="scientific">Chlorella vulgaris</name>
    <name type="common">Green alga</name>
    <dbReference type="NCBI Taxonomy" id="3077"/>
    <lineage>
        <taxon>Eukaryota</taxon>
        <taxon>Viridiplantae</taxon>
        <taxon>Chlorophyta</taxon>
        <taxon>core chlorophytes</taxon>
        <taxon>Trebouxiophyceae</taxon>
        <taxon>Chlorellales</taxon>
        <taxon>Chlorellaceae</taxon>
        <taxon>Chlorella clade</taxon>
        <taxon>Chlorella</taxon>
    </lineage>
</organism>
<dbReference type="Gene3D" id="3.40.50.10470">
    <property type="entry name" value="Translation initiation factor eif-2b, domain 2"/>
    <property type="match status" value="1"/>
</dbReference>
<dbReference type="Gene3D" id="3.90.79.10">
    <property type="entry name" value="Nucleoside Triphosphate Pyrophosphohydrolase"/>
    <property type="match status" value="1"/>
</dbReference>
<dbReference type="InterPro" id="IPR000649">
    <property type="entry name" value="IF-2B-related"/>
</dbReference>
<gene>
    <name evidence="5" type="ORF">D9Q98_002905</name>
</gene>
<dbReference type="PANTHER" id="PTHR43475">
    <property type="entry name" value="METHYLTHIORIBOSE-1-PHOSPHATE ISOMERASE"/>
    <property type="match status" value="1"/>
</dbReference>
<feature type="compositionally biased region" description="Gly residues" evidence="3">
    <location>
        <begin position="225"/>
        <end position="235"/>
    </location>
</feature>
<dbReference type="Proteomes" id="UP001055712">
    <property type="component" value="Unassembled WGS sequence"/>
</dbReference>
<dbReference type="Pfam" id="PF01008">
    <property type="entry name" value="IF-2B"/>
    <property type="match status" value="1"/>
</dbReference>
<comment type="caution">
    <text evidence="5">The sequence shown here is derived from an EMBL/GenBank/DDBJ whole genome shotgun (WGS) entry which is preliminary data.</text>
</comment>
<dbReference type="InterPro" id="IPR015797">
    <property type="entry name" value="NUDIX_hydrolase-like_dom_sf"/>
</dbReference>
<protein>
    <recommendedName>
        <fullName evidence="4">Nudix hydrolase domain-containing protein</fullName>
    </recommendedName>
</protein>
<dbReference type="InterPro" id="IPR042529">
    <property type="entry name" value="IF_2B-like_C"/>
</dbReference>
<proteinExistence type="inferred from homology"/>
<reference evidence="5" key="2">
    <citation type="submission" date="2020-11" db="EMBL/GenBank/DDBJ databases">
        <authorList>
            <person name="Cecchin M."/>
            <person name="Marcolungo L."/>
            <person name="Rossato M."/>
            <person name="Girolomoni L."/>
            <person name="Cosentino E."/>
            <person name="Cuine S."/>
            <person name="Li-Beisson Y."/>
            <person name="Delledonne M."/>
            <person name="Ballottari M."/>
        </authorList>
    </citation>
    <scope>NUCLEOTIDE SEQUENCE</scope>
    <source>
        <strain evidence="5">211/11P</strain>
        <tissue evidence="5">Whole cell</tissue>
    </source>
</reference>
<dbReference type="GO" id="GO:0019509">
    <property type="term" value="P:L-methionine salvage from methylthioadenosine"/>
    <property type="evidence" value="ECO:0007669"/>
    <property type="project" value="TreeGrafter"/>
</dbReference>
<name>A0A9D4TUF9_CHLVU</name>
<evidence type="ECO:0000259" key="4">
    <source>
        <dbReference type="PROSITE" id="PS51462"/>
    </source>
</evidence>
<dbReference type="PANTHER" id="PTHR43475:SF1">
    <property type="entry name" value="METHYLTHIORIBOSE-1-PHOSPHATE ISOMERASE"/>
    <property type="match status" value="1"/>
</dbReference>
<dbReference type="Pfam" id="PF00293">
    <property type="entry name" value="NUDIX"/>
    <property type="match status" value="1"/>
</dbReference>
<dbReference type="SUPFAM" id="SSF100950">
    <property type="entry name" value="NagB/RpiA/CoA transferase-like"/>
    <property type="match status" value="1"/>
</dbReference>
<evidence type="ECO:0000313" key="5">
    <source>
        <dbReference type="EMBL" id="KAI3434851.1"/>
    </source>
</evidence>
<dbReference type="PROSITE" id="PS51462">
    <property type="entry name" value="NUDIX"/>
    <property type="match status" value="1"/>
</dbReference>
<feature type="domain" description="Nudix hydrolase" evidence="4">
    <location>
        <begin position="38"/>
        <end position="179"/>
    </location>
</feature>
<accession>A0A9D4TUF9</accession>
<dbReference type="InterPro" id="IPR000086">
    <property type="entry name" value="NUDIX_hydrolase_dom"/>
</dbReference>
<comment type="similarity">
    <text evidence="1 2">Belongs to the eIF-2B alpha/beta/delta subunits family.</text>
</comment>
<evidence type="ECO:0000256" key="2">
    <source>
        <dbReference type="RuleBase" id="RU003814"/>
    </source>
</evidence>
<dbReference type="SUPFAM" id="SSF55811">
    <property type="entry name" value="Nudix"/>
    <property type="match status" value="1"/>
</dbReference>
<evidence type="ECO:0000256" key="3">
    <source>
        <dbReference type="SAM" id="MobiDB-lite"/>
    </source>
</evidence>
<feature type="region of interest" description="Disordered" evidence="3">
    <location>
        <begin position="216"/>
        <end position="235"/>
    </location>
</feature>
<reference evidence="5" key="1">
    <citation type="journal article" date="2019" name="Plant J.">
        <title>Chlorella vulgaris genome assembly and annotation reveals the molecular basis for metabolic acclimation to high light conditions.</title>
        <authorList>
            <person name="Cecchin M."/>
            <person name="Marcolungo L."/>
            <person name="Rossato M."/>
            <person name="Girolomoni L."/>
            <person name="Cosentino E."/>
            <person name="Cuine S."/>
            <person name="Li-Beisson Y."/>
            <person name="Delledonne M."/>
            <person name="Ballottari M."/>
        </authorList>
    </citation>
    <scope>NUCLEOTIDE SEQUENCE</scope>
    <source>
        <strain evidence="5">211/11P</strain>
    </source>
</reference>
<evidence type="ECO:0000256" key="1">
    <source>
        <dbReference type="ARBA" id="ARBA00007251"/>
    </source>
</evidence>
<keyword evidence="6" id="KW-1185">Reference proteome</keyword>
<dbReference type="AlphaFoldDB" id="A0A9D4TUF9"/>
<sequence length="533" mass="55364">MLAATARLNSLAFRARVQYPRTRCCASMSQPVPAQSTLRRQVVTAFVQRPSDAAVLLVLRSDKVGTYQHKWGAVSGGIEGEGESPVSRAQQEIVEETGLTADQVTLVRSGRPLAVNDGRLHFCVHPFLFCLRPEHCKAQATLNWENEGAAWVAPEAIPGLNAVPLLWETYRHLHLPIAHEAAVQRLLSDRQSGATQLAATALGELQQAAKALAEAEAEAGSDATPGGGAAGGSEVGGGGEAALQDLCSLGYHLAVARPSMAAVANSVAAVLAATQEELQARAGTGSVTVREVTSVLQTAAAAEQHRLATAAAELSQQATAVLAELSAAHGSKQELAVMTLSYSSSVLAALKAFAAQGRKLHVTVCESRPLCEGVQLAGVLAGAGIQCTLITDAQAAVFIDRCQAVLVGADAVTPTAAVNKVGTCLLALAARHFGVPVYALADSGKLSPGPLEALAHPGLAAPQQEEEEKAAGEVTVAWNQAAPGVAVRNVYFEPTPLELVTALITESGKLERGAIAAAVHKRRELYKAAFQLC</sequence>
<dbReference type="InterPro" id="IPR037171">
    <property type="entry name" value="NagB/RpiA_transferase-like"/>
</dbReference>
<dbReference type="OrthoDB" id="206213at2759"/>
<dbReference type="EMBL" id="SIDB01000003">
    <property type="protein sequence ID" value="KAI3434851.1"/>
    <property type="molecule type" value="Genomic_DNA"/>
</dbReference>